<reference evidence="4" key="1">
    <citation type="submission" date="2020-03" db="EMBL/GenBank/DDBJ databases">
        <title>Draft sequencing of Calidifontibacter sp. DB0510.</title>
        <authorList>
            <person name="Kim D.-U."/>
        </authorList>
    </citation>
    <scope>NUCLEOTIDE SEQUENCE</scope>
    <source>
        <strain evidence="4">DB0510</strain>
    </source>
</reference>
<dbReference type="GO" id="GO:0015833">
    <property type="term" value="P:peptide transport"/>
    <property type="evidence" value="ECO:0007669"/>
    <property type="project" value="TreeGrafter"/>
</dbReference>
<evidence type="ECO:0000313" key="4">
    <source>
        <dbReference type="EMBL" id="NHN55035.1"/>
    </source>
</evidence>
<dbReference type="PANTHER" id="PTHR30290">
    <property type="entry name" value="PERIPLASMIC BINDING COMPONENT OF ABC TRANSPORTER"/>
    <property type="match status" value="1"/>
</dbReference>
<sequence length="585" mass="62446">MRWTKVVALAAAGTLSLAACGGSPSSNKPNNAGKSGSSSSSEGPASAGLDPSAKGPAPDIQGAKKGGTLTVAYSSVPETFDPTESYYQDTGAILGQLVLRSLTTYKVENGKSVLVPDLATDLGKVSSDGLTWTFTLKDGLKYSDGSPIKAADFVYAVKRSFAQDELAGGPTYVNTYLKDGDTYKGPFKDKSKPFAGASAPDDKTVVFHLKQKWPTLPYYAAFSQVSPIPEGKDTKEKYGTNPLAQGPYMFDKYTKGQELKLKKNPNWDPKSDPARRQYVDAYDFKFGVDAIPTQRAILASNGTSATTLNWDSVDSSLLSQVQGQNSSQLVTGPDPCVSYSNLDTRKVPLEVRKAYAVAYPFDQIRKAAGENSLTYAPATSYMGPQVPGFTKYAPVNGLTGQGQGDPAKAKQMLQAAGKLGFEISYYYANNNPIAVQSNAAKKAGLQAAGFKVKDVGVPKTDLRKRIAETDGKVNSGQGPRGWCYDWPQGDSVYPALFTTAVQKSGQSVGFLADKGLDAEINAALALPAEQQGAKWSAIDKEIAEKFLPAVPTDYGKANFLFGKQVHNVQNDPNRGMPDLAQIWVG</sequence>
<dbReference type="RefSeq" id="WP_166193756.1">
    <property type="nucleotide sequence ID" value="NZ_JAAOIV010000002.1"/>
</dbReference>
<accession>A0A967E9B7</accession>
<dbReference type="GO" id="GO:0043190">
    <property type="term" value="C:ATP-binding cassette (ABC) transporter complex"/>
    <property type="evidence" value="ECO:0007669"/>
    <property type="project" value="InterPro"/>
</dbReference>
<name>A0A967E9B7_9MICO</name>
<feature type="signal peptide" evidence="2">
    <location>
        <begin position="1"/>
        <end position="18"/>
    </location>
</feature>
<dbReference type="InterPro" id="IPR000914">
    <property type="entry name" value="SBP_5_dom"/>
</dbReference>
<feature type="domain" description="Solute-binding protein family 5" evidence="3">
    <location>
        <begin position="114"/>
        <end position="500"/>
    </location>
</feature>
<dbReference type="PROSITE" id="PS51257">
    <property type="entry name" value="PROKAR_LIPOPROTEIN"/>
    <property type="match status" value="1"/>
</dbReference>
<evidence type="ECO:0000259" key="3">
    <source>
        <dbReference type="Pfam" id="PF00496"/>
    </source>
</evidence>
<feature type="chain" id="PRO_5038854278" evidence="2">
    <location>
        <begin position="19"/>
        <end position="585"/>
    </location>
</feature>
<dbReference type="Gene3D" id="3.40.190.10">
    <property type="entry name" value="Periplasmic binding protein-like II"/>
    <property type="match status" value="1"/>
</dbReference>
<gene>
    <name evidence="4" type="ORF">G9U51_04440</name>
</gene>
<dbReference type="Pfam" id="PF00496">
    <property type="entry name" value="SBP_bac_5"/>
    <property type="match status" value="1"/>
</dbReference>
<organism evidence="4 5">
    <name type="scientific">Metallococcus carri</name>
    <dbReference type="NCBI Taxonomy" id="1656884"/>
    <lineage>
        <taxon>Bacteria</taxon>
        <taxon>Bacillati</taxon>
        <taxon>Actinomycetota</taxon>
        <taxon>Actinomycetes</taxon>
        <taxon>Micrococcales</taxon>
        <taxon>Dermacoccaceae</taxon>
        <taxon>Metallococcus</taxon>
    </lineage>
</organism>
<dbReference type="GO" id="GO:1904680">
    <property type="term" value="F:peptide transmembrane transporter activity"/>
    <property type="evidence" value="ECO:0007669"/>
    <property type="project" value="TreeGrafter"/>
</dbReference>
<keyword evidence="2" id="KW-0732">Signal</keyword>
<comment type="caution">
    <text evidence="4">The sequence shown here is derived from an EMBL/GenBank/DDBJ whole genome shotgun (WGS) entry which is preliminary data.</text>
</comment>
<dbReference type="EMBL" id="JAAOIV010000002">
    <property type="protein sequence ID" value="NHN55035.1"/>
    <property type="molecule type" value="Genomic_DNA"/>
</dbReference>
<feature type="region of interest" description="Disordered" evidence="1">
    <location>
        <begin position="20"/>
        <end position="62"/>
    </location>
</feature>
<keyword evidence="5" id="KW-1185">Reference proteome</keyword>
<feature type="compositionally biased region" description="Low complexity" evidence="1">
    <location>
        <begin position="20"/>
        <end position="48"/>
    </location>
</feature>
<dbReference type="PANTHER" id="PTHR30290:SF83">
    <property type="entry name" value="ABC TRANSPORTER SUBSTRATE-BINDING PROTEIN"/>
    <property type="match status" value="1"/>
</dbReference>
<dbReference type="Proteomes" id="UP000744769">
    <property type="component" value="Unassembled WGS sequence"/>
</dbReference>
<proteinExistence type="predicted"/>
<dbReference type="Gene3D" id="3.10.105.10">
    <property type="entry name" value="Dipeptide-binding Protein, Domain 3"/>
    <property type="match status" value="1"/>
</dbReference>
<dbReference type="GO" id="GO:0042597">
    <property type="term" value="C:periplasmic space"/>
    <property type="evidence" value="ECO:0007669"/>
    <property type="project" value="UniProtKB-ARBA"/>
</dbReference>
<evidence type="ECO:0000256" key="1">
    <source>
        <dbReference type="SAM" id="MobiDB-lite"/>
    </source>
</evidence>
<dbReference type="InterPro" id="IPR030678">
    <property type="entry name" value="Peptide/Ni-bd"/>
</dbReference>
<dbReference type="AlphaFoldDB" id="A0A967E9B7"/>
<dbReference type="SUPFAM" id="SSF53850">
    <property type="entry name" value="Periplasmic binding protein-like II"/>
    <property type="match status" value="1"/>
</dbReference>
<evidence type="ECO:0000256" key="2">
    <source>
        <dbReference type="SAM" id="SignalP"/>
    </source>
</evidence>
<dbReference type="InterPro" id="IPR039424">
    <property type="entry name" value="SBP_5"/>
</dbReference>
<dbReference type="PIRSF" id="PIRSF002741">
    <property type="entry name" value="MppA"/>
    <property type="match status" value="1"/>
</dbReference>
<evidence type="ECO:0000313" key="5">
    <source>
        <dbReference type="Proteomes" id="UP000744769"/>
    </source>
</evidence>
<protein>
    <submittedName>
        <fullName evidence="4">ABC transporter substrate-binding protein</fullName>
    </submittedName>
</protein>